<accession>A0ABS5PNR6</accession>
<dbReference type="InterPro" id="IPR038734">
    <property type="entry name" value="YhaN_AAA"/>
</dbReference>
<dbReference type="Proteomes" id="UP000746471">
    <property type="component" value="Unassembled WGS sequence"/>
</dbReference>
<dbReference type="PANTHER" id="PTHR41259">
    <property type="entry name" value="DOUBLE-STRAND BREAK REPAIR RAD50 ATPASE, PUTATIVE-RELATED"/>
    <property type="match status" value="1"/>
</dbReference>
<organism evidence="3 4">
    <name type="scientific">Fusibacter paucivorans</name>
    <dbReference type="NCBI Taxonomy" id="76009"/>
    <lineage>
        <taxon>Bacteria</taxon>
        <taxon>Bacillati</taxon>
        <taxon>Bacillota</taxon>
        <taxon>Clostridia</taxon>
        <taxon>Eubacteriales</taxon>
        <taxon>Eubacteriales Family XII. Incertae Sedis</taxon>
        <taxon>Fusibacter</taxon>
    </lineage>
</organism>
<keyword evidence="4" id="KW-1185">Reference proteome</keyword>
<evidence type="ECO:0000313" key="4">
    <source>
        <dbReference type="Proteomes" id="UP000746471"/>
    </source>
</evidence>
<dbReference type="EMBL" id="JAHBCL010000004">
    <property type="protein sequence ID" value="MBS7525692.1"/>
    <property type="molecule type" value="Genomic_DNA"/>
</dbReference>
<feature type="coiled-coil region" evidence="1">
    <location>
        <begin position="277"/>
        <end position="311"/>
    </location>
</feature>
<dbReference type="RefSeq" id="WP_213235478.1">
    <property type="nucleotide sequence ID" value="NZ_JAHBCL010000004.1"/>
</dbReference>
<protein>
    <submittedName>
        <fullName evidence="3">AAA family ATPase</fullName>
    </submittedName>
</protein>
<dbReference type="PANTHER" id="PTHR41259:SF1">
    <property type="entry name" value="DOUBLE-STRAND BREAK REPAIR RAD50 ATPASE, PUTATIVE-RELATED"/>
    <property type="match status" value="1"/>
</dbReference>
<name>A0ABS5PNR6_9FIRM</name>
<dbReference type="SUPFAM" id="SSF52540">
    <property type="entry name" value="P-loop containing nucleoside triphosphate hydrolases"/>
    <property type="match status" value="2"/>
</dbReference>
<comment type="caution">
    <text evidence="3">The sequence shown here is derived from an EMBL/GenBank/DDBJ whole genome shotgun (WGS) entry which is preliminary data.</text>
</comment>
<feature type="coiled-coil region" evidence="1">
    <location>
        <begin position="642"/>
        <end position="710"/>
    </location>
</feature>
<evidence type="ECO:0000259" key="2">
    <source>
        <dbReference type="Pfam" id="PF13514"/>
    </source>
</evidence>
<reference evidence="3 4" key="1">
    <citation type="submission" date="2021-05" db="EMBL/GenBank/DDBJ databases">
        <title>Fusibacter ferrireducens sp. nov., an anaerobic, sulfur- and Fe-reducing bacterium isolated from the mangrove sediment.</title>
        <authorList>
            <person name="Qiu D."/>
        </authorList>
    </citation>
    <scope>NUCLEOTIDE SEQUENCE [LARGE SCALE GENOMIC DNA]</scope>
    <source>
        <strain evidence="3 4">DSM 12116</strain>
    </source>
</reference>
<proteinExistence type="predicted"/>
<gene>
    <name evidence="3" type="ORF">KHM83_03270</name>
</gene>
<evidence type="ECO:0000256" key="1">
    <source>
        <dbReference type="SAM" id="Coils"/>
    </source>
</evidence>
<feature type="domain" description="YhaN AAA" evidence="2">
    <location>
        <begin position="1"/>
        <end position="198"/>
    </location>
</feature>
<dbReference type="Gene3D" id="3.40.50.300">
    <property type="entry name" value="P-loop containing nucleotide triphosphate hydrolases"/>
    <property type="match status" value="2"/>
</dbReference>
<evidence type="ECO:0000313" key="3">
    <source>
        <dbReference type="EMBL" id="MBS7525692.1"/>
    </source>
</evidence>
<feature type="coiled-coil region" evidence="1">
    <location>
        <begin position="185"/>
        <end position="229"/>
    </location>
</feature>
<sequence>MKINAIHYRTYGKLNDYTLTLDEGINTIYGGNESGKSTIFNSIRSLLYGFSPASRERHPYVNWTRGEIDFEGRLTVDGMPIRVIRQLKSSPKLMILDEVNGTTESKRNDALPWVSDITDSLYESIYHLTAEMLIDLEASSWERIQERLIFNYGMDYLNKSSDVIQAMVQDLNGIWRPDRRGTPRLAQIERRLRELTRSRIEGEQQYDNLKGLIENAEALMHQIQRIDQQRKWCIATAQELNKLLPVKQKHEKIEMLKREQQHLALYEKIPEDSLVKYHQLIERMQEMTAEREALRGEYETLEREKKVFNAEEKLILTNAAELEKASEALRHYELADQQLHELSAALSMKTEQLERELNHLFEAPYQAAYDAVKSINPVALKTALYRYFDLKQKGEKARVEAWSLALGKKRRYGILMAASLMGIASGWLLPDFRPLAWLSVALFGIALGGLLQRQIKSEAKDDDLETVAANIEAMFTPLNLPAYLWTDTSLIFAGRIEQTAGLIFEADKLSARIEAEKEKCEALEAVMRHALADINASDTPVLLTLQLTLQKLKALSRVQIENERLQDKIMTLKARCNEFDIKMAALNENLSEIELKFLNLGMGNLDEGIAIFERDQGIGKRISIFEEELLSDIALYDALKHYENPELINERYIEELEELREELEETRQKAVSEKSSCEAEIESIKAAVRLDELDSEYQMLMAEREALVARRDQLMVMMEVLQYADDKFRRENQPDILNRVSELMAEMTLGKYQKVLISESFELQFLVGDEVLPISKAFSKGTLNQLFLAFRLAVIEMINRDKPPLPIVLDEAFVNWDDQRLTATYKVLEDFAKRHQILIMTCHEPKRTYHLVQLPETQSAEAVH</sequence>
<feature type="coiled-coil region" evidence="1">
    <location>
        <begin position="506"/>
        <end position="596"/>
    </location>
</feature>
<dbReference type="Pfam" id="PF13514">
    <property type="entry name" value="AAA_27"/>
    <property type="match status" value="1"/>
</dbReference>
<keyword evidence="1" id="KW-0175">Coiled coil</keyword>
<dbReference type="InterPro" id="IPR027417">
    <property type="entry name" value="P-loop_NTPase"/>
</dbReference>